<dbReference type="AlphaFoldDB" id="F8L5V7"/>
<dbReference type="PANTHER" id="PTHR43566">
    <property type="entry name" value="CONSERVED PROTEIN"/>
    <property type="match status" value="1"/>
</dbReference>
<dbReference type="KEGG" id="sng:SNE_A02220"/>
<sequence>MRIPKDELLSILSQFNPWWRGEKIPDLPTWKRAAFNELLTWVLNPPALRAVMLSGPRQVGKTTLLMQAIHQLIEEGISSKNILYISFDHPIFKITSLDAILEAWRELEPKTEGPEYLFLDEAQFIPDFGTWIKHQVDFSKHRRIIFTGSATPIIEIEPESGVGRWHAIKISTLSFNEYLQIKKIDIPNIPILPHVSDLFGYSKAQLLRISEGAQSLIGHFHEYLVHGGFPQTALIDSVSQAQRLLREDIIDKVLKRDMTALFGVRRVLELEQTFIFLCMHDGGLHDPTAISVNLGVTKPTVQNFIHLLESAHLVYRLPPFRYGKEVLRARYKLYLADPAIASAILMKGKTVLEDSKLLSVAVETAVFTHLSAHNASSHQHRLSYWRGSKNKEVDFIVEGEGSLIPIEVKYHSQITQSKHVQGLAQFSSQKDRKNHSLVLTKSHIDLGILENMPSHVMRIPSSIFCYWVGQAEISGRNILT</sequence>
<dbReference type="OrthoDB" id="19944at2"/>
<accession>F8L5V7</accession>
<dbReference type="Proteomes" id="UP000000496">
    <property type="component" value="Chromosome gsn.131"/>
</dbReference>
<protein>
    <recommendedName>
        <fullName evidence="1">AAA+ ATPase domain-containing protein</fullName>
    </recommendedName>
</protein>
<dbReference type="InterPro" id="IPR003593">
    <property type="entry name" value="AAA+_ATPase"/>
</dbReference>
<dbReference type="InterPro" id="IPR027417">
    <property type="entry name" value="P-loop_NTPase"/>
</dbReference>
<dbReference type="Pfam" id="PF13635">
    <property type="entry name" value="DUF4143"/>
    <property type="match status" value="1"/>
</dbReference>
<dbReference type="HOGENOM" id="CLU_041527_0_1_0"/>
<organism evidence="2 3">
    <name type="scientific">Simkania negevensis (strain ATCC VR-1471 / DSM 27360 / Z)</name>
    <dbReference type="NCBI Taxonomy" id="331113"/>
    <lineage>
        <taxon>Bacteria</taxon>
        <taxon>Pseudomonadati</taxon>
        <taxon>Chlamydiota</taxon>
        <taxon>Chlamydiia</taxon>
        <taxon>Parachlamydiales</taxon>
        <taxon>Simkaniaceae</taxon>
        <taxon>Simkania</taxon>
    </lineage>
</organism>
<dbReference type="InterPro" id="IPR041682">
    <property type="entry name" value="AAA_14"/>
</dbReference>
<keyword evidence="3" id="KW-1185">Reference proteome</keyword>
<dbReference type="EMBL" id="FR872582">
    <property type="protein sequence ID" value="CCB88099.1"/>
    <property type="molecule type" value="Genomic_DNA"/>
</dbReference>
<dbReference type="SMART" id="SM00382">
    <property type="entry name" value="AAA"/>
    <property type="match status" value="1"/>
</dbReference>
<dbReference type="STRING" id="331113.SNE_A02220"/>
<dbReference type="Gene3D" id="3.40.50.300">
    <property type="entry name" value="P-loop containing nucleotide triphosphate hydrolases"/>
    <property type="match status" value="1"/>
</dbReference>
<evidence type="ECO:0000313" key="3">
    <source>
        <dbReference type="Proteomes" id="UP000000496"/>
    </source>
</evidence>
<dbReference type="eggNOG" id="COG1373">
    <property type="taxonomic scope" value="Bacteria"/>
</dbReference>
<dbReference type="Pfam" id="PF13173">
    <property type="entry name" value="AAA_14"/>
    <property type="match status" value="1"/>
</dbReference>
<name>F8L5V7_SIMNZ</name>
<dbReference type="SUPFAM" id="SSF52540">
    <property type="entry name" value="P-loop containing nucleoside triphosphate hydrolases"/>
    <property type="match status" value="1"/>
</dbReference>
<feature type="domain" description="AAA+ ATPase" evidence="1">
    <location>
        <begin position="47"/>
        <end position="185"/>
    </location>
</feature>
<reference key="1">
    <citation type="journal article" date="2011" name="Mol. Biol. Evol.">
        <title>Unity in variety -- the pan-genome of the Chlamydiae.</title>
        <authorList>
            <person name="Collingro A."/>
            <person name="Tischler P."/>
            <person name="Weinmaier T."/>
            <person name="Penz T."/>
            <person name="Heinz E."/>
            <person name="Brunham R.C."/>
            <person name="Read T.D."/>
            <person name="Bavoil P.M."/>
            <person name="Sachse K."/>
            <person name="Kahane S."/>
            <person name="Friedman M.G."/>
            <person name="Rattei T."/>
            <person name="Myers G.S.A."/>
            <person name="Horn M."/>
        </authorList>
    </citation>
    <scope>NUCLEOTIDE SEQUENCE</scope>
    <source>
        <strain>Z</strain>
    </source>
</reference>
<dbReference type="RefSeq" id="WP_013942566.1">
    <property type="nucleotide sequence ID" value="NC_015713.1"/>
</dbReference>
<reference evidence="2 3" key="2">
    <citation type="journal article" date="2011" name="Mol. Biol. Evol.">
        <title>Unity in variety--the pan-genome of the Chlamydiae.</title>
        <authorList>
            <person name="Collingro A."/>
            <person name="Tischler P."/>
            <person name="Weinmaier T."/>
            <person name="Penz T."/>
            <person name="Heinz E."/>
            <person name="Brunham R.C."/>
            <person name="Read T.D."/>
            <person name="Bavoil P.M."/>
            <person name="Sachse K."/>
            <person name="Kahane S."/>
            <person name="Friedman M.G."/>
            <person name="Rattei T."/>
            <person name="Myers G.S."/>
            <person name="Horn M."/>
        </authorList>
    </citation>
    <scope>NUCLEOTIDE SEQUENCE [LARGE SCALE GENOMIC DNA]</scope>
    <source>
        <strain evidence="3">ATCC VR-1471 / Z</strain>
    </source>
</reference>
<proteinExistence type="predicted"/>
<dbReference type="InterPro" id="IPR025420">
    <property type="entry name" value="DUF4143"/>
</dbReference>
<evidence type="ECO:0000259" key="1">
    <source>
        <dbReference type="SMART" id="SM00382"/>
    </source>
</evidence>
<gene>
    <name evidence="2" type="ordered locus">SNE_A02220</name>
</gene>
<dbReference type="PANTHER" id="PTHR43566:SF1">
    <property type="entry name" value="AAA+ ATPASE DOMAIN-CONTAINING PROTEIN"/>
    <property type="match status" value="1"/>
</dbReference>
<evidence type="ECO:0000313" key="2">
    <source>
        <dbReference type="EMBL" id="CCB88099.1"/>
    </source>
</evidence>